<proteinExistence type="predicted"/>
<dbReference type="STRING" id="3635.A0A1U8IK90"/>
<dbReference type="GO" id="GO:0003676">
    <property type="term" value="F:nucleic acid binding"/>
    <property type="evidence" value="ECO:0007669"/>
    <property type="project" value="InterPro"/>
</dbReference>
<dbReference type="AlphaFoldDB" id="A0A1U8IK90"/>
<dbReference type="PANTHER" id="PTHR48475:SF1">
    <property type="entry name" value="RNASE H TYPE-1 DOMAIN-CONTAINING PROTEIN"/>
    <property type="match status" value="1"/>
</dbReference>
<evidence type="ECO:0000313" key="2">
    <source>
        <dbReference type="Proteomes" id="UP000818029"/>
    </source>
</evidence>
<evidence type="ECO:0000313" key="3">
    <source>
        <dbReference type="RefSeq" id="XP_016676279.1"/>
    </source>
</evidence>
<evidence type="ECO:0000259" key="1">
    <source>
        <dbReference type="PROSITE" id="PS50994"/>
    </source>
</evidence>
<dbReference type="PaxDb" id="3635-A0A1U8IK90"/>
<dbReference type="InterPro" id="IPR012337">
    <property type="entry name" value="RNaseH-like_sf"/>
</dbReference>
<accession>A0A1U8IK90</accession>
<dbReference type="KEGG" id="ghi:107895524"/>
<dbReference type="PROSITE" id="PS50994">
    <property type="entry name" value="INTEGRASE"/>
    <property type="match status" value="1"/>
</dbReference>
<dbReference type="RefSeq" id="XP_016676279.1">
    <property type="nucleotide sequence ID" value="XM_016820790.1"/>
</dbReference>
<name>A0A1U8IK90_GOSHI</name>
<dbReference type="InterPro" id="IPR036397">
    <property type="entry name" value="RNaseH_sf"/>
</dbReference>
<keyword evidence="2" id="KW-1185">Reference proteome</keyword>
<dbReference type="SUPFAM" id="SSF53098">
    <property type="entry name" value="Ribonuclease H-like"/>
    <property type="match status" value="1"/>
</dbReference>
<reference evidence="2" key="1">
    <citation type="journal article" date="2020" name="Nat. Genet.">
        <title>Genomic diversifications of five Gossypium allopolyploid species and their impact on cotton improvement.</title>
        <authorList>
            <person name="Chen Z.J."/>
            <person name="Sreedasyam A."/>
            <person name="Ando A."/>
            <person name="Song Q."/>
            <person name="De Santiago L.M."/>
            <person name="Hulse-Kemp A.M."/>
            <person name="Ding M."/>
            <person name="Ye W."/>
            <person name="Kirkbride R.C."/>
            <person name="Jenkins J."/>
            <person name="Plott C."/>
            <person name="Lovell J."/>
            <person name="Lin Y.M."/>
            <person name="Vaughn R."/>
            <person name="Liu B."/>
            <person name="Simpson S."/>
            <person name="Scheffler B.E."/>
            <person name="Wen L."/>
            <person name="Saski C.A."/>
            <person name="Grover C.E."/>
            <person name="Hu G."/>
            <person name="Conover J.L."/>
            <person name="Carlson J.W."/>
            <person name="Shu S."/>
            <person name="Boston L.B."/>
            <person name="Williams M."/>
            <person name="Peterson D.G."/>
            <person name="McGee K."/>
            <person name="Jones D.C."/>
            <person name="Wendel J.F."/>
            <person name="Stelly D.M."/>
            <person name="Grimwood J."/>
            <person name="Schmutz J."/>
        </authorList>
    </citation>
    <scope>NUCLEOTIDE SEQUENCE [LARGE SCALE GENOMIC DNA]</scope>
    <source>
        <strain evidence="2">cv. TM-1</strain>
    </source>
</reference>
<dbReference type="Proteomes" id="UP000818029">
    <property type="component" value="Chromosome A10"/>
</dbReference>
<dbReference type="InterPro" id="IPR001584">
    <property type="entry name" value="Integrase_cat-core"/>
</dbReference>
<reference evidence="3" key="2">
    <citation type="submission" date="2025-08" db="UniProtKB">
        <authorList>
            <consortium name="RefSeq"/>
        </authorList>
    </citation>
    <scope>IDENTIFICATION</scope>
</reference>
<dbReference type="GeneID" id="107895524"/>
<dbReference type="GO" id="GO:0015074">
    <property type="term" value="P:DNA integration"/>
    <property type="evidence" value="ECO:0007669"/>
    <property type="project" value="InterPro"/>
</dbReference>
<gene>
    <name evidence="3" type="primary">LOC107895524</name>
</gene>
<sequence length="224" mass="25349">MAEKIISNNALNLNNSTISEVCSQFKIRHHNSSLHHLKMNGEVEVANKNIKKIMGKMTKTYKYLHKKLPFALYAYQRSIKTFNGATPFLLVYEMQVVLPIEVEIPSLQVLLELKLDKVEWLQSRYDQLNLIEEKRLKAIRHEKSGTFGHTMPRKVPSLNSSGNCCCKRIPPMAAQISCRNVGLALNSAKIEPSSNEANRVFKALKANKDFLLSASATTFAFPGW</sequence>
<protein>
    <recommendedName>
        <fullName evidence="1">Integrase catalytic domain-containing protein</fullName>
    </recommendedName>
</protein>
<dbReference type="Gene3D" id="3.30.420.10">
    <property type="entry name" value="Ribonuclease H-like superfamily/Ribonuclease H"/>
    <property type="match status" value="1"/>
</dbReference>
<dbReference type="PANTHER" id="PTHR48475">
    <property type="entry name" value="RIBONUCLEASE H"/>
    <property type="match status" value="1"/>
</dbReference>
<feature type="domain" description="Integrase catalytic" evidence="1">
    <location>
        <begin position="1"/>
        <end position="95"/>
    </location>
</feature>
<organism evidence="2 3">
    <name type="scientific">Gossypium hirsutum</name>
    <name type="common">Upland cotton</name>
    <name type="synonym">Gossypium mexicanum</name>
    <dbReference type="NCBI Taxonomy" id="3635"/>
    <lineage>
        <taxon>Eukaryota</taxon>
        <taxon>Viridiplantae</taxon>
        <taxon>Streptophyta</taxon>
        <taxon>Embryophyta</taxon>
        <taxon>Tracheophyta</taxon>
        <taxon>Spermatophyta</taxon>
        <taxon>Magnoliopsida</taxon>
        <taxon>eudicotyledons</taxon>
        <taxon>Gunneridae</taxon>
        <taxon>Pentapetalae</taxon>
        <taxon>rosids</taxon>
        <taxon>malvids</taxon>
        <taxon>Malvales</taxon>
        <taxon>Malvaceae</taxon>
        <taxon>Malvoideae</taxon>
        <taxon>Gossypium</taxon>
    </lineage>
</organism>